<evidence type="ECO:0000313" key="2">
    <source>
        <dbReference type="EMBL" id="ARP85333.1"/>
    </source>
</evidence>
<gene>
    <name evidence="2" type="ORF">CAL13_03200</name>
</gene>
<dbReference type="RefSeq" id="WP_086071498.1">
    <property type="nucleotide sequence ID" value="NZ_CP021109.1"/>
</dbReference>
<dbReference type="Proteomes" id="UP000194139">
    <property type="component" value="Chromosome"/>
</dbReference>
<keyword evidence="2" id="KW-0378">Hydrolase</keyword>
<keyword evidence="3" id="KW-1185">Reference proteome</keyword>
<dbReference type="SUPFAM" id="SSF53474">
    <property type="entry name" value="alpha/beta-Hydrolases"/>
    <property type="match status" value="1"/>
</dbReference>
<dbReference type="AlphaFoldDB" id="A0A1W6YXJ8"/>
<feature type="domain" description="AB hydrolase-1" evidence="1">
    <location>
        <begin position="161"/>
        <end position="394"/>
    </location>
</feature>
<dbReference type="GO" id="GO:0016787">
    <property type="term" value="F:hydrolase activity"/>
    <property type="evidence" value="ECO:0007669"/>
    <property type="project" value="UniProtKB-KW"/>
</dbReference>
<dbReference type="Pfam" id="PF12697">
    <property type="entry name" value="Abhydrolase_6"/>
    <property type="match status" value="1"/>
</dbReference>
<dbReference type="Gene3D" id="3.40.50.1820">
    <property type="entry name" value="alpha/beta hydrolase"/>
    <property type="match status" value="1"/>
</dbReference>
<reference evidence="2 3" key="1">
    <citation type="submission" date="2017-05" db="EMBL/GenBank/DDBJ databases">
        <title>Complete and WGS of Bordetella genogroups.</title>
        <authorList>
            <person name="Spilker T."/>
            <person name="LiPuma J."/>
        </authorList>
    </citation>
    <scope>NUCLEOTIDE SEQUENCE [LARGE SCALE GENOMIC DNA]</scope>
    <source>
        <strain evidence="2 3">AU17164</strain>
    </source>
</reference>
<name>A0A1W6YXJ8_9BORD</name>
<sequence length="407" mass="43675">MNAIEEKLQAALAQASRDREFQAATRALPAAIRLRVDGGGELTAWPGDPAGPPDAATSLQLSAPASTWDKMLRPAPPPGYQSFTAAMRFAQGFSIQGGELPLAQALHALERLFEILRGQIGAGPPHSQLDRSAIHGRYADIAFGGTTACLHIEEAGEGAPLVLLHTAGADARQYHALMADPALRAKWRMIAFDMPGHGRSPPLPGTTWTAPDLRRDDYLAICQAVIRQCAGGPSVLLGCSMGAAMALYAAARSPADVAGVIALEAPWRAAGRLTPMLRHPQVNQAAHNAAYVRGLMAPQSPLAMRREAAWIYSQGGFGVYASDLHFYSEDFDAPTHLAGLDASRFGICLMTGAYDYSARPEDSQRVAALIPGARYLTMPDLGHFPMIENPARLLDYLRPELERLEAR</sequence>
<dbReference type="InterPro" id="IPR029058">
    <property type="entry name" value="AB_hydrolase_fold"/>
</dbReference>
<protein>
    <submittedName>
        <fullName evidence="2">Alpha/beta hydrolase</fullName>
    </submittedName>
</protein>
<evidence type="ECO:0000313" key="3">
    <source>
        <dbReference type="Proteomes" id="UP000194139"/>
    </source>
</evidence>
<dbReference type="InterPro" id="IPR000073">
    <property type="entry name" value="AB_hydrolase_1"/>
</dbReference>
<proteinExistence type="predicted"/>
<organism evidence="2 3">
    <name type="scientific">Bordetella genomosp. 9</name>
    <dbReference type="NCBI Taxonomy" id="1416803"/>
    <lineage>
        <taxon>Bacteria</taxon>
        <taxon>Pseudomonadati</taxon>
        <taxon>Pseudomonadota</taxon>
        <taxon>Betaproteobacteria</taxon>
        <taxon>Burkholderiales</taxon>
        <taxon>Alcaligenaceae</taxon>
        <taxon>Bordetella</taxon>
    </lineage>
</organism>
<accession>A0A1W6YXJ8</accession>
<dbReference type="InterPro" id="IPR050228">
    <property type="entry name" value="Carboxylesterase_BioH"/>
</dbReference>
<dbReference type="PANTHER" id="PTHR43194:SF2">
    <property type="entry name" value="PEROXISOMAL MEMBRANE PROTEIN LPX1"/>
    <property type="match status" value="1"/>
</dbReference>
<evidence type="ECO:0000259" key="1">
    <source>
        <dbReference type="Pfam" id="PF12697"/>
    </source>
</evidence>
<dbReference type="PANTHER" id="PTHR43194">
    <property type="entry name" value="HYDROLASE ALPHA/BETA FOLD FAMILY"/>
    <property type="match status" value="1"/>
</dbReference>
<dbReference type="EMBL" id="CP021109">
    <property type="protein sequence ID" value="ARP85333.1"/>
    <property type="molecule type" value="Genomic_DNA"/>
</dbReference>